<dbReference type="InterPro" id="IPR042101">
    <property type="entry name" value="SRP54_N_sf"/>
</dbReference>
<feature type="region of interest" description="Disordered" evidence="1">
    <location>
        <begin position="58"/>
        <end position="83"/>
    </location>
</feature>
<dbReference type="SUPFAM" id="SSF47364">
    <property type="entry name" value="Domain of the SRP/SRP receptor G-proteins"/>
    <property type="match status" value="1"/>
</dbReference>
<sequence length="83" mass="8657">MLPVSAGSSDVNVNVADKLLERVKSKAVGSSVTSNSITTEQYFIKLFHDELVTLMGGTVTEAGPSSDKNSGNDSMEGGSISFD</sequence>
<organism evidence="3 4">
    <name type="scientific">Triparma retinervis</name>
    <dbReference type="NCBI Taxonomy" id="2557542"/>
    <lineage>
        <taxon>Eukaryota</taxon>
        <taxon>Sar</taxon>
        <taxon>Stramenopiles</taxon>
        <taxon>Ochrophyta</taxon>
        <taxon>Bolidophyceae</taxon>
        <taxon>Parmales</taxon>
        <taxon>Triparmaceae</taxon>
        <taxon>Triparma</taxon>
    </lineage>
</organism>
<dbReference type="Proteomes" id="UP001165082">
    <property type="component" value="Unassembled WGS sequence"/>
</dbReference>
<dbReference type="GO" id="GO:0006614">
    <property type="term" value="P:SRP-dependent cotranslational protein targeting to membrane"/>
    <property type="evidence" value="ECO:0007669"/>
    <property type="project" value="InterPro"/>
</dbReference>
<dbReference type="EMBL" id="BRXZ01003512">
    <property type="protein sequence ID" value="GMH56181.1"/>
    <property type="molecule type" value="Genomic_DNA"/>
</dbReference>
<gene>
    <name evidence="3" type="ORF">TrRE_jg11585</name>
</gene>
<name>A0A9W6ZND4_9STRA</name>
<protein>
    <recommendedName>
        <fullName evidence="2">Signal recognition particle SRP54 helical bundle domain-containing protein</fullName>
    </recommendedName>
</protein>
<dbReference type="InterPro" id="IPR036225">
    <property type="entry name" value="SRP/SRP_N"/>
</dbReference>
<feature type="domain" description="Signal recognition particle SRP54 helical bundle" evidence="2">
    <location>
        <begin position="9"/>
        <end position="51"/>
    </location>
</feature>
<reference evidence="3" key="1">
    <citation type="submission" date="2022-07" db="EMBL/GenBank/DDBJ databases">
        <title>Genome analysis of Parmales, a sister group of diatoms, reveals the evolutionary specialization of diatoms from phago-mixotrophs to photoautotrophs.</title>
        <authorList>
            <person name="Ban H."/>
            <person name="Sato S."/>
            <person name="Yoshikawa S."/>
            <person name="Kazumasa Y."/>
            <person name="Nakamura Y."/>
            <person name="Ichinomiya M."/>
            <person name="Saitoh K."/>
            <person name="Sato N."/>
            <person name="Blanc-Mathieu R."/>
            <person name="Endo H."/>
            <person name="Kuwata A."/>
            <person name="Ogata H."/>
        </authorList>
    </citation>
    <scope>NUCLEOTIDE SEQUENCE</scope>
</reference>
<dbReference type="GO" id="GO:0005525">
    <property type="term" value="F:GTP binding"/>
    <property type="evidence" value="ECO:0007669"/>
    <property type="project" value="InterPro"/>
</dbReference>
<dbReference type="Pfam" id="PF02881">
    <property type="entry name" value="SRP54_N"/>
    <property type="match status" value="1"/>
</dbReference>
<dbReference type="Gene3D" id="1.20.120.140">
    <property type="entry name" value="Signal recognition particle SRP54, nucleotide-binding domain"/>
    <property type="match status" value="1"/>
</dbReference>
<dbReference type="InterPro" id="IPR013822">
    <property type="entry name" value="Signal_recog_particl_SRP54_hlx"/>
</dbReference>
<feature type="non-terminal residue" evidence="3">
    <location>
        <position position="1"/>
    </location>
</feature>
<proteinExistence type="predicted"/>
<keyword evidence="4" id="KW-1185">Reference proteome</keyword>
<comment type="caution">
    <text evidence="3">The sequence shown here is derived from an EMBL/GenBank/DDBJ whole genome shotgun (WGS) entry which is preliminary data.</text>
</comment>
<evidence type="ECO:0000313" key="4">
    <source>
        <dbReference type="Proteomes" id="UP001165082"/>
    </source>
</evidence>
<evidence type="ECO:0000256" key="1">
    <source>
        <dbReference type="SAM" id="MobiDB-lite"/>
    </source>
</evidence>
<dbReference type="OrthoDB" id="10250817at2759"/>
<evidence type="ECO:0000259" key="2">
    <source>
        <dbReference type="Pfam" id="PF02881"/>
    </source>
</evidence>
<evidence type="ECO:0000313" key="3">
    <source>
        <dbReference type="EMBL" id="GMH56181.1"/>
    </source>
</evidence>
<accession>A0A9W6ZND4</accession>
<dbReference type="AlphaFoldDB" id="A0A9W6ZND4"/>